<dbReference type="Gene3D" id="1.10.30.10">
    <property type="entry name" value="High mobility group box domain"/>
    <property type="match status" value="1"/>
</dbReference>
<dbReference type="GO" id="GO:0000978">
    <property type="term" value="F:RNA polymerase II cis-regulatory region sequence-specific DNA binding"/>
    <property type="evidence" value="ECO:0007669"/>
    <property type="project" value="TreeGrafter"/>
</dbReference>
<evidence type="ECO:0000256" key="2">
    <source>
        <dbReference type="ARBA" id="ARBA00023163"/>
    </source>
</evidence>
<keyword evidence="7" id="KW-1185">Reference proteome</keyword>
<evidence type="ECO:0000256" key="4">
    <source>
        <dbReference type="SAM" id="MobiDB-lite"/>
    </source>
</evidence>
<evidence type="ECO:0000313" key="6">
    <source>
        <dbReference type="EMBL" id="SAM05591.1"/>
    </source>
</evidence>
<feature type="compositionally biased region" description="Polar residues" evidence="4">
    <location>
        <begin position="1"/>
        <end position="22"/>
    </location>
</feature>
<feature type="compositionally biased region" description="Low complexity" evidence="4">
    <location>
        <begin position="426"/>
        <end position="435"/>
    </location>
</feature>
<dbReference type="AlphaFoldDB" id="A0A163K5W2"/>
<dbReference type="PROSITE" id="PS50118">
    <property type="entry name" value="HMG_BOX_2"/>
    <property type="match status" value="1"/>
</dbReference>
<dbReference type="SMART" id="SM00398">
    <property type="entry name" value="HMG"/>
    <property type="match status" value="1"/>
</dbReference>
<feature type="region of interest" description="Disordered" evidence="4">
    <location>
        <begin position="277"/>
        <end position="328"/>
    </location>
</feature>
<evidence type="ECO:0000256" key="1">
    <source>
        <dbReference type="ARBA" id="ARBA00023125"/>
    </source>
</evidence>
<organism evidence="6">
    <name type="scientific">Absidia glauca</name>
    <name type="common">Pin mould</name>
    <dbReference type="NCBI Taxonomy" id="4829"/>
    <lineage>
        <taxon>Eukaryota</taxon>
        <taxon>Fungi</taxon>
        <taxon>Fungi incertae sedis</taxon>
        <taxon>Mucoromycota</taxon>
        <taxon>Mucoromycotina</taxon>
        <taxon>Mucoromycetes</taxon>
        <taxon>Mucorales</taxon>
        <taxon>Cunninghamellaceae</taxon>
        <taxon>Absidia</taxon>
    </lineage>
</organism>
<dbReference type="Proteomes" id="UP000078561">
    <property type="component" value="Unassembled WGS sequence"/>
</dbReference>
<dbReference type="InterPro" id="IPR009071">
    <property type="entry name" value="HMG_box_dom"/>
</dbReference>
<proteinExistence type="predicted"/>
<feature type="compositionally biased region" description="Low complexity" evidence="4">
    <location>
        <begin position="277"/>
        <end position="308"/>
    </location>
</feature>
<feature type="compositionally biased region" description="Polar residues" evidence="4">
    <location>
        <begin position="183"/>
        <end position="194"/>
    </location>
</feature>
<feature type="region of interest" description="Disordered" evidence="4">
    <location>
        <begin position="1"/>
        <end position="42"/>
    </location>
</feature>
<accession>A0A163K5W2</accession>
<evidence type="ECO:0000259" key="5">
    <source>
        <dbReference type="PROSITE" id="PS50118"/>
    </source>
</evidence>
<feature type="region of interest" description="Disordered" evidence="4">
    <location>
        <begin position="165"/>
        <end position="244"/>
    </location>
</feature>
<feature type="DNA-binding region" description="HMG box" evidence="3">
    <location>
        <begin position="340"/>
        <end position="408"/>
    </location>
</feature>
<feature type="domain" description="HMG box" evidence="5">
    <location>
        <begin position="340"/>
        <end position="408"/>
    </location>
</feature>
<dbReference type="GO" id="GO:0030154">
    <property type="term" value="P:cell differentiation"/>
    <property type="evidence" value="ECO:0007669"/>
    <property type="project" value="TreeGrafter"/>
</dbReference>
<name>A0A163K5W2_ABSGL</name>
<dbReference type="GO" id="GO:0000122">
    <property type="term" value="P:negative regulation of transcription by RNA polymerase II"/>
    <property type="evidence" value="ECO:0007669"/>
    <property type="project" value="TreeGrafter"/>
</dbReference>
<evidence type="ECO:0000256" key="3">
    <source>
        <dbReference type="PROSITE-ProRule" id="PRU00267"/>
    </source>
</evidence>
<dbReference type="GO" id="GO:0005634">
    <property type="term" value="C:nucleus"/>
    <property type="evidence" value="ECO:0007669"/>
    <property type="project" value="UniProtKB-UniRule"/>
</dbReference>
<keyword evidence="2" id="KW-0804">Transcription</keyword>
<keyword evidence="1 3" id="KW-0238">DNA-binding</keyword>
<dbReference type="GO" id="GO:0001228">
    <property type="term" value="F:DNA-binding transcription activator activity, RNA polymerase II-specific"/>
    <property type="evidence" value="ECO:0007669"/>
    <property type="project" value="TreeGrafter"/>
</dbReference>
<dbReference type="PANTHER" id="PTHR10270:SF161">
    <property type="entry name" value="SEX-DETERMINING REGION Y PROTEIN"/>
    <property type="match status" value="1"/>
</dbReference>
<dbReference type="OrthoDB" id="6247875at2759"/>
<feature type="compositionally biased region" description="Polar residues" evidence="4">
    <location>
        <begin position="225"/>
        <end position="234"/>
    </location>
</feature>
<reference evidence="6" key="1">
    <citation type="submission" date="2016-04" db="EMBL/GenBank/DDBJ databases">
        <authorList>
            <person name="Evans L.H."/>
            <person name="Alamgir A."/>
            <person name="Owens N."/>
            <person name="Weber N.D."/>
            <person name="Virtaneva K."/>
            <person name="Barbian K."/>
            <person name="Babar A."/>
            <person name="Rosenke K."/>
        </authorList>
    </citation>
    <scope>NUCLEOTIDE SEQUENCE [LARGE SCALE GENOMIC DNA]</scope>
    <source>
        <strain evidence="6">CBS 101.48</strain>
    </source>
</reference>
<feature type="compositionally biased region" description="Basic and acidic residues" evidence="4">
    <location>
        <begin position="309"/>
        <end position="328"/>
    </location>
</feature>
<dbReference type="InterPro" id="IPR050140">
    <property type="entry name" value="SRY-related_HMG-box_TF-like"/>
</dbReference>
<feature type="compositionally biased region" description="Basic residues" evidence="4">
    <location>
        <begin position="209"/>
        <end position="220"/>
    </location>
</feature>
<dbReference type="Pfam" id="PF00505">
    <property type="entry name" value="HMG_box"/>
    <property type="match status" value="1"/>
</dbReference>
<sequence>MYQTSGPMAASTTMINPVTTPLMTDPHYHPSSTAPTPPPSASSIDLPPIPALSSYGRHLPLGRSPHDDDEWTTVERLMVNVDVKTFVFYNCPVPHPFLLPIVDDGPLSPASPQKQKGTLPAYLEPTPQVNQLMSSTFKIRPQLFHLLAPPLVSFPARRATAPTLTHHHSSLYSSLPPRRSHSQSMDPIRSTTIIDNAPPYLSPSPTTLHQHHHHHQHNHRQNTNYSNNNQSLHHSNVKKRKSCHLTPSAPLYPFQGQDLCTSPTLTAACASAANLHTSTSSTSSLGSVSTSASPSSSPSSITTPSDISSHQDHPHHIRSKSDEDKKQMDQSMFLTKNAHIKRPRNAWIHFRCHYGQALKTQDPTLRAEEISKRASRRWSLLSENEKRPWHQMAEQEKQAHKEAFPEYRYCPKRATTITTSPPPSSVHPTSTPSFTQQGSYRLPPTDLDPMVKKSKKV</sequence>
<gene>
    <name evidence="6" type="primary">ABSGL_11466.1 scaffold 12295</name>
</gene>
<protein>
    <recommendedName>
        <fullName evidence="5">HMG box domain-containing protein</fullName>
    </recommendedName>
</protein>
<evidence type="ECO:0000313" key="7">
    <source>
        <dbReference type="Proteomes" id="UP000078561"/>
    </source>
</evidence>
<dbReference type="InParanoid" id="A0A163K5W2"/>
<dbReference type="SUPFAM" id="SSF47095">
    <property type="entry name" value="HMG-box"/>
    <property type="match status" value="1"/>
</dbReference>
<keyword evidence="3" id="KW-0539">Nucleus</keyword>
<dbReference type="PANTHER" id="PTHR10270">
    <property type="entry name" value="SOX TRANSCRIPTION FACTOR"/>
    <property type="match status" value="1"/>
</dbReference>
<dbReference type="InterPro" id="IPR036910">
    <property type="entry name" value="HMG_box_dom_sf"/>
</dbReference>
<dbReference type="EMBL" id="LT554468">
    <property type="protein sequence ID" value="SAM05591.1"/>
    <property type="molecule type" value="Genomic_DNA"/>
</dbReference>
<dbReference type="STRING" id="4829.A0A163K5W2"/>
<dbReference type="CDD" id="cd01389">
    <property type="entry name" value="HMG-box_ROX1-like"/>
    <property type="match status" value="1"/>
</dbReference>
<feature type="region of interest" description="Disordered" evidence="4">
    <location>
        <begin position="414"/>
        <end position="457"/>
    </location>
</feature>